<dbReference type="GO" id="GO:0032153">
    <property type="term" value="C:cell division site"/>
    <property type="evidence" value="ECO:0007669"/>
    <property type="project" value="TreeGrafter"/>
</dbReference>
<feature type="transmembrane region" description="Helical" evidence="12">
    <location>
        <begin position="27"/>
        <end position="47"/>
    </location>
</feature>
<keyword evidence="8 12" id="KW-0812">Transmembrane</keyword>
<dbReference type="InterPro" id="IPR003838">
    <property type="entry name" value="ABC3_permease_C"/>
</dbReference>
<keyword evidence="7 15" id="KW-0132">Cell division</keyword>
<dbReference type="Gene3D" id="3.30.70.3040">
    <property type="match status" value="1"/>
</dbReference>
<organism evidence="15">
    <name type="scientific">mine drainage metagenome</name>
    <dbReference type="NCBI Taxonomy" id="410659"/>
    <lineage>
        <taxon>unclassified sequences</taxon>
        <taxon>metagenomes</taxon>
        <taxon>ecological metagenomes</taxon>
    </lineage>
</organism>
<evidence type="ECO:0000256" key="12">
    <source>
        <dbReference type="SAM" id="Phobius"/>
    </source>
</evidence>
<comment type="subcellular location">
    <subcellularLocation>
        <location evidence="1">Cell inner membrane</location>
        <topology evidence="1">Multi-pass membrane protein</topology>
    </subcellularLocation>
</comment>
<reference evidence="15" key="1">
    <citation type="submission" date="2016-10" db="EMBL/GenBank/DDBJ databases">
        <title>Sequence of Gallionella enrichment culture.</title>
        <authorList>
            <person name="Poehlein A."/>
            <person name="Muehling M."/>
            <person name="Daniel R."/>
        </authorList>
    </citation>
    <scope>NUCLEOTIDE SEQUENCE</scope>
</reference>
<comment type="caution">
    <text evidence="15">The sequence shown here is derived from an EMBL/GenBank/DDBJ whole genome shotgun (WGS) entry which is preliminary data.</text>
</comment>
<evidence type="ECO:0000256" key="4">
    <source>
        <dbReference type="ARBA" id="ARBA00021907"/>
    </source>
</evidence>
<evidence type="ECO:0000313" key="15">
    <source>
        <dbReference type="EMBL" id="OIR02806.1"/>
    </source>
</evidence>
<feature type="transmembrane region" description="Helical" evidence="12">
    <location>
        <begin position="178"/>
        <end position="198"/>
    </location>
</feature>
<sequence length="310" mass="34319">MSNWLNYHLQAIKLVLARMRSNMLSSLMIFIVIGIAMCLPSLFYVGVDNLSKLTNHMQDETEISLFLKLGANTETISKIDAQLAKNSAIKQYHLVTKDDAWHQLQAQSEKDDDVNNAIQQLAKNPLPDAFFIQAKSSDPEALVALKNELQSISGVEQALLNTEWAKRLSTLIALAKKVIFFIAILLATALLVIIGNTVRMQILTQKDEIEVSNLIGASSSFIRVPFLYAGIMYGFLGGLLALLMMACMILVFNYSIAEIASLYSNDFSLPLFNLSLSIAIIGTSTFIGWLGSYLAVNRAITEIVQIQKNH</sequence>
<dbReference type="EMBL" id="MLJW01000071">
    <property type="protein sequence ID" value="OIR02806.1"/>
    <property type="molecule type" value="Genomic_DNA"/>
</dbReference>
<dbReference type="GO" id="GO:0051301">
    <property type="term" value="P:cell division"/>
    <property type="evidence" value="ECO:0007669"/>
    <property type="project" value="UniProtKB-KW"/>
</dbReference>
<dbReference type="InterPro" id="IPR004513">
    <property type="entry name" value="FtsX"/>
</dbReference>
<dbReference type="AlphaFoldDB" id="A0A1J5SRW2"/>
<gene>
    <name evidence="15" type="primary">ftsX_6</name>
    <name evidence="15" type="ORF">GALL_150140</name>
</gene>
<dbReference type="Pfam" id="PF02687">
    <property type="entry name" value="FtsX"/>
    <property type="match status" value="1"/>
</dbReference>
<evidence type="ECO:0000256" key="1">
    <source>
        <dbReference type="ARBA" id="ARBA00004429"/>
    </source>
</evidence>
<dbReference type="InterPro" id="IPR047590">
    <property type="entry name" value="FtsX_proteobact-type"/>
</dbReference>
<dbReference type="PIRSF" id="PIRSF003097">
    <property type="entry name" value="FtsX"/>
    <property type="match status" value="1"/>
</dbReference>
<keyword evidence="6" id="KW-0997">Cell inner membrane</keyword>
<feature type="domain" description="ABC3 transporter permease C-terminal" evidence="13">
    <location>
        <begin position="181"/>
        <end position="300"/>
    </location>
</feature>
<feature type="transmembrane region" description="Helical" evidence="12">
    <location>
        <begin position="272"/>
        <end position="296"/>
    </location>
</feature>
<comment type="subunit">
    <text evidence="3">Forms a membrane-associated complex with FtsE.</text>
</comment>
<evidence type="ECO:0000259" key="14">
    <source>
        <dbReference type="Pfam" id="PF18075"/>
    </source>
</evidence>
<dbReference type="GO" id="GO:0005886">
    <property type="term" value="C:plasma membrane"/>
    <property type="evidence" value="ECO:0007669"/>
    <property type="project" value="UniProtKB-SubCell"/>
</dbReference>
<evidence type="ECO:0000256" key="9">
    <source>
        <dbReference type="ARBA" id="ARBA00022989"/>
    </source>
</evidence>
<dbReference type="PANTHER" id="PTHR47755:SF1">
    <property type="entry name" value="CELL DIVISION PROTEIN FTSX"/>
    <property type="match status" value="1"/>
</dbReference>
<keyword evidence="10 12" id="KW-0472">Membrane</keyword>
<evidence type="ECO:0000256" key="3">
    <source>
        <dbReference type="ARBA" id="ARBA00011160"/>
    </source>
</evidence>
<dbReference type="NCBIfam" id="TIGR00439">
    <property type="entry name" value="FtsX_Gneg"/>
    <property type="match status" value="1"/>
</dbReference>
<evidence type="ECO:0000256" key="8">
    <source>
        <dbReference type="ARBA" id="ARBA00022692"/>
    </source>
</evidence>
<evidence type="ECO:0000256" key="7">
    <source>
        <dbReference type="ARBA" id="ARBA00022618"/>
    </source>
</evidence>
<evidence type="ECO:0000256" key="10">
    <source>
        <dbReference type="ARBA" id="ARBA00023136"/>
    </source>
</evidence>
<evidence type="ECO:0000256" key="6">
    <source>
        <dbReference type="ARBA" id="ARBA00022519"/>
    </source>
</evidence>
<feature type="transmembrane region" description="Helical" evidence="12">
    <location>
        <begin position="226"/>
        <end position="252"/>
    </location>
</feature>
<keyword evidence="5" id="KW-1003">Cell membrane</keyword>
<proteinExistence type="inferred from homology"/>
<protein>
    <recommendedName>
        <fullName evidence="4">Cell division protein FtsX</fullName>
    </recommendedName>
</protein>
<evidence type="ECO:0000259" key="13">
    <source>
        <dbReference type="Pfam" id="PF02687"/>
    </source>
</evidence>
<feature type="domain" description="FtsX extracellular" evidence="14">
    <location>
        <begin position="62"/>
        <end position="157"/>
    </location>
</feature>
<keyword evidence="9 12" id="KW-1133">Transmembrane helix</keyword>
<dbReference type="InterPro" id="IPR040690">
    <property type="entry name" value="FtsX_ECD"/>
</dbReference>
<dbReference type="Pfam" id="PF18075">
    <property type="entry name" value="FtsX_ECD"/>
    <property type="match status" value="1"/>
</dbReference>
<evidence type="ECO:0000256" key="5">
    <source>
        <dbReference type="ARBA" id="ARBA00022475"/>
    </source>
</evidence>
<dbReference type="PANTHER" id="PTHR47755">
    <property type="entry name" value="CELL DIVISION PROTEIN FTSX"/>
    <property type="match status" value="1"/>
</dbReference>
<comment type="similarity">
    <text evidence="2">Belongs to the ABC-4 integral membrane protein family. FtsX subfamily.</text>
</comment>
<keyword evidence="11" id="KW-0131">Cell cycle</keyword>
<evidence type="ECO:0000256" key="11">
    <source>
        <dbReference type="ARBA" id="ARBA00023306"/>
    </source>
</evidence>
<name>A0A1J5SRW2_9ZZZZ</name>
<evidence type="ECO:0000256" key="2">
    <source>
        <dbReference type="ARBA" id="ARBA00007379"/>
    </source>
</evidence>
<accession>A0A1J5SRW2</accession>